<organism evidence="1">
    <name type="scientific">Solanum chacoense</name>
    <name type="common">Chaco potato</name>
    <dbReference type="NCBI Taxonomy" id="4108"/>
    <lineage>
        <taxon>Eukaryota</taxon>
        <taxon>Viridiplantae</taxon>
        <taxon>Streptophyta</taxon>
        <taxon>Embryophyta</taxon>
        <taxon>Tracheophyta</taxon>
        <taxon>Spermatophyta</taxon>
        <taxon>Magnoliopsida</taxon>
        <taxon>eudicotyledons</taxon>
        <taxon>Gunneridae</taxon>
        <taxon>Pentapetalae</taxon>
        <taxon>asterids</taxon>
        <taxon>lamiids</taxon>
        <taxon>Solanales</taxon>
        <taxon>Solanaceae</taxon>
        <taxon>Solanoideae</taxon>
        <taxon>Solaneae</taxon>
        <taxon>Solanum</taxon>
    </lineage>
</organism>
<accession>A0A0V0HIS2</accession>
<dbReference type="Pfam" id="PF01866">
    <property type="entry name" value="Diphthamide_syn"/>
    <property type="match status" value="1"/>
</dbReference>
<dbReference type="EMBL" id="GEDG01019209">
    <property type="protein sequence ID" value="JAP20132.1"/>
    <property type="molecule type" value="Transcribed_RNA"/>
</dbReference>
<dbReference type="SFLD" id="SFLDS00032">
    <property type="entry name" value="Radical_SAM_3-amino-3-carboxyp"/>
    <property type="match status" value="1"/>
</dbReference>
<dbReference type="GO" id="GO:0090560">
    <property type="term" value="F:2-(3-amino-3-carboxypropyl)histidine synthase activity"/>
    <property type="evidence" value="ECO:0007669"/>
    <property type="project" value="InterPro"/>
</dbReference>
<dbReference type="AlphaFoldDB" id="A0A0V0HIS2"/>
<dbReference type="InterPro" id="IPR042263">
    <property type="entry name" value="DPH1/DPH2_1"/>
</dbReference>
<dbReference type="NCBIfam" id="TIGR00322">
    <property type="entry name" value="diphth2_R"/>
    <property type="match status" value="1"/>
</dbReference>
<proteinExistence type="predicted"/>
<dbReference type="Gene3D" id="3.40.50.11840">
    <property type="entry name" value="Diphthamide synthesis DPH1/DPH2 domain 1"/>
    <property type="match status" value="1"/>
</dbReference>
<evidence type="ECO:0000313" key="1">
    <source>
        <dbReference type="EMBL" id="JAP20132.1"/>
    </source>
</evidence>
<sequence>MDLESTYEIDRVAGFISARAFRRVALQFPDELLKDSTRIVAALHEKLHLFNQSHAGSNGDAKEVKLYVMADTMYGNCCVDEVGASHANADCVIHYGRTCFSPTSTLPAFLVLGKASLGVPLCAQKLCEYTKKAGKPMLIKPNIIY</sequence>
<dbReference type="InterPro" id="IPR016435">
    <property type="entry name" value="DPH1/DPH2"/>
</dbReference>
<protein>
    <submittedName>
        <fullName evidence="1">Putative ovule protein</fullName>
    </submittedName>
</protein>
<name>A0A0V0HIS2_SOLCH</name>
<reference evidence="1" key="1">
    <citation type="submission" date="2015-12" db="EMBL/GenBank/DDBJ databases">
        <title>Gene expression during late stages of embryo sac development: a critical building block for successful pollen-pistil interactions.</title>
        <authorList>
            <person name="Liu Y."/>
            <person name="Joly V."/>
            <person name="Sabar M."/>
            <person name="Matton D.P."/>
        </authorList>
    </citation>
    <scope>NUCLEOTIDE SEQUENCE</scope>
</reference>
<dbReference type="PANTHER" id="PTHR10762">
    <property type="entry name" value="DIPHTHAMIDE BIOSYNTHESIS PROTEIN"/>
    <property type="match status" value="1"/>
</dbReference>
<dbReference type="PANTHER" id="PTHR10762:SF2">
    <property type="entry name" value="2-(3-AMINO-3-CARBOXYPROPYL)HISTIDINE SYNTHASE SUBUNIT 2"/>
    <property type="match status" value="1"/>
</dbReference>
<dbReference type="GO" id="GO:0017183">
    <property type="term" value="P:protein histidyl modification to diphthamide"/>
    <property type="evidence" value="ECO:0007669"/>
    <property type="project" value="InterPro"/>
</dbReference>